<accession>A0A1R4INW1</accession>
<sequence>MMSRRIAVVGAGAIGAVHARLIQSLPQATLGAIVDDDESRASALAEQYGVPWFTSAEQAYLEAKIDLASVCTPSALHADVAITAMRCGLDVIIEKPIDITVEAADRIREVELDSGRTVSVISQRRFQPAASFIRTAIDRGLLGRMTSGIVESAFFRSQEYYDSGGWRGTLAIDGGGALMNQGIHALDLLLWMLGEPVSVSARTGRLAHERIDVEDVAGATIEFESGAIGMLLASTAAYPGRPVRLAVHGDAGTAVMENDELDYFSSAHTEDPPALPSTTADAPEGWSQVDVAHRDQYADVLEAIENGRAPAVTTHDARRALRVVLAVYESARTGMPVDLREQVTQ</sequence>
<dbReference type="SUPFAM" id="SSF55347">
    <property type="entry name" value="Glyceraldehyde-3-phosphate dehydrogenase-like, C-terminal domain"/>
    <property type="match status" value="1"/>
</dbReference>
<dbReference type="GO" id="GO:0000166">
    <property type="term" value="F:nucleotide binding"/>
    <property type="evidence" value="ECO:0007669"/>
    <property type="project" value="InterPro"/>
</dbReference>
<evidence type="ECO:0000313" key="5">
    <source>
        <dbReference type="Proteomes" id="UP000196320"/>
    </source>
</evidence>
<dbReference type="Pfam" id="PF01408">
    <property type="entry name" value="GFO_IDH_MocA"/>
    <property type="match status" value="1"/>
</dbReference>
<dbReference type="InterPro" id="IPR036291">
    <property type="entry name" value="NAD(P)-bd_dom_sf"/>
</dbReference>
<dbReference type="PANTHER" id="PTHR43249:SF1">
    <property type="entry name" value="D-GLUCOSIDE 3-DEHYDROGENASE"/>
    <property type="match status" value="1"/>
</dbReference>
<dbReference type="OrthoDB" id="9815825at2"/>
<dbReference type="EMBL" id="FUKO01000011">
    <property type="protein sequence ID" value="SJN21561.1"/>
    <property type="molecule type" value="Genomic_DNA"/>
</dbReference>
<dbReference type="InterPro" id="IPR055170">
    <property type="entry name" value="GFO_IDH_MocA-like_dom"/>
</dbReference>
<evidence type="ECO:0000259" key="3">
    <source>
        <dbReference type="Pfam" id="PF22725"/>
    </source>
</evidence>
<dbReference type="PANTHER" id="PTHR43249">
    <property type="entry name" value="UDP-N-ACETYL-2-AMINO-2-DEOXY-D-GLUCURONATE OXIDASE"/>
    <property type="match status" value="1"/>
</dbReference>
<name>A0A1R4INW1_9MICO</name>
<dbReference type="Proteomes" id="UP000196320">
    <property type="component" value="Unassembled WGS sequence"/>
</dbReference>
<reference evidence="4 5" key="1">
    <citation type="submission" date="2017-02" db="EMBL/GenBank/DDBJ databases">
        <authorList>
            <person name="Peterson S.W."/>
        </authorList>
    </citation>
    <scope>NUCLEOTIDE SEQUENCE [LARGE SCALE GENOMIC DNA]</scope>
    <source>
        <strain evidence="4 5">B Mb 05.01</strain>
    </source>
</reference>
<dbReference type="SUPFAM" id="SSF51735">
    <property type="entry name" value="NAD(P)-binding Rossmann-fold domains"/>
    <property type="match status" value="1"/>
</dbReference>
<keyword evidence="5" id="KW-1185">Reference proteome</keyword>
<dbReference type="InterPro" id="IPR052515">
    <property type="entry name" value="Gfo/Idh/MocA_Oxidoreductase"/>
</dbReference>
<feature type="domain" description="GFO/IDH/MocA-like oxidoreductase" evidence="3">
    <location>
        <begin position="133"/>
        <end position="254"/>
    </location>
</feature>
<evidence type="ECO:0000259" key="2">
    <source>
        <dbReference type="Pfam" id="PF01408"/>
    </source>
</evidence>
<proteinExistence type="predicted"/>
<dbReference type="InterPro" id="IPR000683">
    <property type="entry name" value="Gfo/Idh/MocA-like_OxRdtase_N"/>
</dbReference>
<dbReference type="RefSeq" id="WP_087130016.1">
    <property type="nucleotide sequence ID" value="NZ_FUKO01000011.1"/>
</dbReference>
<dbReference type="Gene3D" id="3.30.360.10">
    <property type="entry name" value="Dihydrodipicolinate Reductase, domain 2"/>
    <property type="match status" value="1"/>
</dbReference>
<dbReference type="AlphaFoldDB" id="A0A1R4INW1"/>
<feature type="domain" description="Gfo/Idh/MocA-like oxidoreductase N-terminal" evidence="2">
    <location>
        <begin position="5"/>
        <end position="120"/>
    </location>
</feature>
<dbReference type="Pfam" id="PF22725">
    <property type="entry name" value="GFO_IDH_MocA_C3"/>
    <property type="match status" value="1"/>
</dbReference>
<dbReference type="Gene3D" id="3.40.50.720">
    <property type="entry name" value="NAD(P)-binding Rossmann-like Domain"/>
    <property type="match status" value="1"/>
</dbReference>
<gene>
    <name evidence="4" type="ORF">FM104_03210</name>
</gene>
<organism evidence="4 5">
    <name type="scientific">Microbacterium esteraromaticum</name>
    <dbReference type="NCBI Taxonomy" id="57043"/>
    <lineage>
        <taxon>Bacteria</taxon>
        <taxon>Bacillati</taxon>
        <taxon>Actinomycetota</taxon>
        <taxon>Actinomycetes</taxon>
        <taxon>Micrococcales</taxon>
        <taxon>Microbacteriaceae</taxon>
        <taxon>Microbacterium</taxon>
    </lineage>
</organism>
<evidence type="ECO:0000313" key="4">
    <source>
        <dbReference type="EMBL" id="SJN21561.1"/>
    </source>
</evidence>
<keyword evidence="1" id="KW-0520">NAD</keyword>
<protein>
    <submittedName>
        <fullName evidence="4">Dehydrogenase homolog</fullName>
    </submittedName>
</protein>
<evidence type="ECO:0000256" key="1">
    <source>
        <dbReference type="ARBA" id="ARBA00023027"/>
    </source>
</evidence>